<accession>A0A427AF11</accession>
<evidence type="ECO:0000313" key="2">
    <source>
        <dbReference type="EMBL" id="RRT74804.1"/>
    </source>
</evidence>
<feature type="region of interest" description="Disordered" evidence="1">
    <location>
        <begin position="1"/>
        <end position="40"/>
    </location>
</feature>
<evidence type="ECO:0000313" key="3">
    <source>
        <dbReference type="Proteomes" id="UP000287651"/>
    </source>
</evidence>
<comment type="caution">
    <text evidence="2">The sequence shown here is derived from an EMBL/GenBank/DDBJ whole genome shotgun (WGS) entry which is preliminary data.</text>
</comment>
<gene>
    <name evidence="2" type="ORF">B296_00031926</name>
</gene>
<protein>
    <submittedName>
        <fullName evidence="2">Uncharacterized protein</fullName>
    </submittedName>
</protein>
<sequence length="78" mass="9097">MLGTLRPSSYCSVRSFRPQPEDPQWPSPRASSRGTKSSRYSRWARWSSASSFEVSRYGRRRGNRWLFEGRNATAVFSY</sequence>
<name>A0A427AF11_ENSVE</name>
<proteinExistence type="predicted"/>
<reference evidence="2 3" key="1">
    <citation type="journal article" date="2014" name="Agronomy (Basel)">
        <title>A Draft Genome Sequence for Ensete ventricosum, the Drought-Tolerant Tree Against Hunger.</title>
        <authorList>
            <person name="Harrison J."/>
            <person name="Moore K.A."/>
            <person name="Paszkiewicz K."/>
            <person name="Jones T."/>
            <person name="Grant M."/>
            <person name="Ambacheew D."/>
            <person name="Muzemil S."/>
            <person name="Studholme D.J."/>
        </authorList>
    </citation>
    <scope>NUCLEOTIDE SEQUENCE [LARGE SCALE GENOMIC DNA]</scope>
</reference>
<feature type="compositionally biased region" description="Polar residues" evidence="1">
    <location>
        <begin position="1"/>
        <end position="12"/>
    </location>
</feature>
<organism evidence="2 3">
    <name type="scientific">Ensete ventricosum</name>
    <name type="common">Abyssinian banana</name>
    <name type="synonym">Musa ensete</name>
    <dbReference type="NCBI Taxonomy" id="4639"/>
    <lineage>
        <taxon>Eukaryota</taxon>
        <taxon>Viridiplantae</taxon>
        <taxon>Streptophyta</taxon>
        <taxon>Embryophyta</taxon>
        <taxon>Tracheophyta</taxon>
        <taxon>Spermatophyta</taxon>
        <taxon>Magnoliopsida</taxon>
        <taxon>Liliopsida</taxon>
        <taxon>Zingiberales</taxon>
        <taxon>Musaceae</taxon>
        <taxon>Ensete</taxon>
    </lineage>
</organism>
<dbReference type="AlphaFoldDB" id="A0A427AF11"/>
<dbReference type="Proteomes" id="UP000287651">
    <property type="component" value="Unassembled WGS sequence"/>
</dbReference>
<dbReference type="EMBL" id="AMZH03002670">
    <property type="protein sequence ID" value="RRT74804.1"/>
    <property type="molecule type" value="Genomic_DNA"/>
</dbReference>
<evidence type="ECO:0000256" key="1">
    <source>
        <dbReference type="SAM" id="MobiDB-lite"/>
    </source>
</evidence>